<evidence type="ECO:0000259" key="1">
    <source>
        <dbReference type="Pfam" id="PF08401"/>
    </source>
</evidence>
<reference evidence="2 3" key="1">
    <citation type="submission" date="2020-08" db="EMBL/GenBank/DDBJ databases">
        <title>Sequencing the genomes of 1000 actinobacteria strains.</title>
        <authorList>
            <person name="Klenk H.-P."/>
        </authorList>
    </citation>
    <scope>NUCLEOTIDE SEQUENCE [LARGE SCALE GENOMIC DNA]</scope>
    <source>
        <strain evidence="2 3">DSM 21065</strain>
    </source>
</reference>
<gene>
    <name evidence="2" type="ORF">BJ997_001532</name>
</gene>
<protein>
    <recommendedName>
        <fullName evidence="1">N-terminal domain-containing protein</fullName>
    </recommendedName>
</protein>
<dbReference type="GO" id="GO:0003697">
    <property type="term" value="F:single-stranded DNA binding"/>
    <property type="evidence" value="ECO:0007669"/>
    <property type="project" value="InterPro"/>
</dbReference>
<proteinExistence type="predicted"/>
<comment type="caution">
    <text evidence="2">The sequence shown here is derived from an EMBL/GenBank/DDBJ whole genome shotgun (WGS) entry which is preliminary data.</text>
</comment>
<name>A0A7W8ZVH5_9MICO</name>
<sequence length="383" mass="41480">MLKYDSPRRGHWHGEAHLSVSHEHVAPLGKVITMSMQAHSPQERDAKLTELHERLVASVEALVTGNEWKQALEFAARFRTRSFNNTLLIWAQHSAAHESGMVSSAVPSYVAGFRQWNALGRHVVAGQKGYMIFAPVTARFATSSPAVVSSWRRLDRNERPRPGEVVRQQMVGSRPAYVWDVSQTAGQPIQERPSPVLLTGEAPRGLWDGLAALVRDAGFTLLSKADAASLGGANGLTNFTGRSVSVRTDMDAAAQVKTLAHELVHIRMHQPEAGTISHRGIGEVEAESVALMIGAAHGMDTSDYTIPYVSAWASSVPGKSASEVAQETGERVRRVAVAILDQLPTAQLDAGDPLVFEREKLSATLAVAPSTDLSTVRPEVRSL</sequence>
<feature type="domain" description="N-terminal" evidence="1">
    <location>
        <begin position="50"/>
        <end position="136"/>
    </location>
</feature>
<dbReference type="Pfam" id="PF08401">
    <property type="entry name" value="ArdcN"/>
    <property type="match status" value="1"/>
</dbReference>
<dbReference type="Proteomes" id="UP000561726">
    <property type="component" value="Unassembled WGS sequence"/>
</dbReference>
<evidence type="ECO:0000313" key="2">
    <source>
        <dbReference type="EMBL" id="MBB5640984.1"/>
    </source>
</evidence>
<organism evidence="2 3">
    <name type="scientific">Cryobacterium roopkundense</name>
    <dbReference type="NCBI Taxonomy" id="1001240"/>
    <lineage>
        <taxon>Bacteria</taxon>
        <taxon>Bacillati</taxon>
        <taxon>Actinomycetota</taxon>
        <taxon>Actinomycetes</taxon>
        <taxon>Micrococcales</taxon>
        <taxon>Microbacteriaceae</taxon>
        <taxon>Cryobacterium</taxon>
    </lineage>
</organism>
<dbReference type="OrthoDB" id="7605626at2"/>
<dbReference type="InterPro" id="IPR013610">
    <property type="entry name" value="ArdC_N"/>
</dbReference>
<dbReference type="EMBL" id="JACHBQ010000001">
    <property type="protein sequence ID" value="MBB5640984.1"/>
    <property type="molecule type" value="Genomic_DNA"/>
</dbReference>
<evidence type="ECO:0000313" key="3">
    <source>
        <dbReference type="Proteomes" id="UP000561726"/>
    </source>
</evidence>
<accession>A0A7W8ZVH5</accession>
<dbReference type="AlphaFoldDB" id="A0A7W8ZVH5"/>